<dbReference type="Proteomes" id="UP001054945">
    <property type="component" value="Unassembled WGS sequence"/>
</dbReference>
<name>A0AAV4NQT9_CAEEX</name>
<gene>
    <name evidence="1" type="ORF">CEXT_597961</name>
</gene>
<evidence type="ECO:0000313" key="2">
    <source>
        <dbReference type="Proteomes" id="UP001054945"/>
    </source>
</evidence>
<keyword evidence="2" id="KW-1185">Reference proteome</keyword>
<evidence type="ECO:0000313" key="1">
    <source>
        <dbReference type="EMBL" id="GIX87187.1"/>
    </source>
</evidence>
<proteinExistence type="predicted"/>
<reference evidence="1 2" key="1">
    <citation type="submission" date="2021-06" db="EMBL/GenBank/DDBJ databases">
        <title>Caerostris extrusa draft genome.</title>
        <authorList>
            <person name="Kono N."/>
            <person name="Arakawa K."/>
        </authorList>
    </citation>
    <scope>NUCLEOTIDE SEQUENCE [LARGE SCALE GENOMIC DNA]</scope>
</reference>
<dbReference type="AlphaFoldDB" id="A0AAV4NQT9"/>
<comment type="caution">
    <text evidence="1">The sequence shown here is derived from an EMBL/GenBank/DDBJ whole genome shotgun (WGS) entry which is preliminary data.</text>
</comment>
<dbReference type="EMBL" id="BPLR01021214">
    <property type="protein sequence ID" value="GIX87187.1"/>
    <property type="molecule type" value="Genomic_DNA"/>
</dbReference>
<sequence>MNVIMRSIPTSKLGPVIHEACCSLYKGTSAIIIAVPSFPTLKINSSRSIMASNTAHPDINSCSFPLDRVNLDRLRSSVGRLKFIIRENWKHMNFLPESLPEIVEGETVFLQQIKQLLISDLIFSNIAENHRTSNCSNVTLNYHNHKKIEENKDALQLEELDIVETMLQEKMEEIRLDRETAFSKITSPFII</sequence>
<accession>A0AAV4NQT9</accession>
<organism evidence="1 2">
    <name type="scientific">Caerostris extrusa</name>
    <name type="common">Bark spider</name>
    <name type="synonym">Caerostris bankana</name>
    <dbReference type="NCBI Taxonomy" id="172846"/>
    <lineage>
        <taxon>Eukaryota</taxon>
        <taxon>Metazoa</taxon>
        <taxon>Ecdysozoa</taxon>
        <taxon>Arthropoda</taxon>
        <taxon>Chelicerata</taxon>
        <taxon>Arachnida</taxon>
        <taxon>Araneae</taxon>
        <taxon>Araneomorphae</taxon>
        <taxon>Entelegynae</taxon>
        <taxon>Araneoidea</taxon>
        <taxon>Araneidae</taxon>
        <taxon>Caerostris</taxon>
    </lineage>
</organism>
<protein>
    <submittedName>
        <fullName evidence="1">Uncharacterized protein</fullName>
    </submittedName>
</protein>